<reference evidence="20" key="3">
    <citation type="submission" date="2025-09" db="UniProtKB">
        <authorList>
            <consortium name="Ensembl"/>
        </authorList>
    </citation>
    <scope>IDENTIFICATION</scope>
</reference>
<dbReference type="eggNOG" id="KOG3656">
    <property type="taxonomic scope" value="Eukaryota"/>
</dbReference>
<dbReference type="PANTHER" id="PTHR24248">
    <property type="entry name" value="ADRENERGIC RECEPTOR-RELATED G-PROTEIN COUPLED RECEPTOR"/>
    <property type="match status" value="1"/>
</dbReference>
<feature type="domain" description="G-protein coupled receptors family 1 profile" evidence="19">
    <location>
        <begin position="53"/>
        <end position="426"/>
    </location>
</feature>
<keyword evidence="9" id="KW-1015">Disulfide bond</keyword>
<evidence type="ECO:0000256" key="14">
    <source>
        <dbReference type="ARBA" id="ARBA00025000"/>
    </source>
</evidence>
<reference evidence="20" key="2">
    <citation type="submission" date="2025-08" db="UniProtKB">
        <authorList>
            <consortium name="Ensembl"/>
        </authorList>
    </citation>
    <scope>IDENTIFICATION</scope>
</reference>
<dbReference type="Ensembl" id="ENSLACT00000002263.1">
    <property type="protein sequence ID" value="ENSLACP00000002245.1"/>
    <property type="gene ID" value="ENSLACG00000002004.1"/>
</dbReference>
<accession>H2ZXX4</accession>
<dbReference type="Pfam" id="PF00001">
    <property type="entry name" value="7tm_1"/>
    <property type="match status" value="1"/>
</dbReference>
<dbReference type="OMA" id="SNGRMMT"/>
<dbReference type="FunCoup" id="H2ZXX4">
    <property type="interactions" value="765"/>
</dbReference>
<feature type="transmembrane region" description="Helical" evidence="18">
    <location>
        <begin position="112"/>
        <end position="134"/>
    </location>
</feature>
<dbReference type="SMART" id="SM01381">
    <property type="entry name" value="7TM_GPCR_Srsx"/>
    <property type="match status" value="1"/>
</dbReference>
<evidence type="ECO:0000256" key="6">
    <source>
        <dbReference type="ARBA" id="ARBA00023040"/>
    </source>
</evidence>
<dbReference type="InterPro" id="IPR017452">
    <property type="entry name" value="GPCR_Rhodpsn_7TM"/>
</dbReference>
<keyword evidence="4 17" id="KW-0812">Transmembrane</keyword>
<evidence type="ECO:0000256" key="15">
    <source>
        <dbReference type="ARBA" id="ARBA00029573"/>
    </source>
</evidence>
<evidence type="ECO:0000256" key="9">
    <source>
        <dbReference type="ARBA" id="ARBA00023157"/>
    </source>
</evidence>
<keyword evidence="5 18" id="KW-1133">Transmembrane helix</keyword>
<dbReference type="Gene3D" id="1.20.1070.10">
    <property type="entry name" value="Rhodopsin 7-helix transmembrane proteins"/>
    <property type="match status" value="2"/>
</dbReference>
<evidence type="ECO:0000259" key="19">
    <source>
        <dbReference type="PROSITE" id="PS50262"/>
    </source>
</evidence>
<keyword evidence="10 17" id="KW-0675">Receptor</keyword>
<keyword evidence="3" id="KW-1003">Cell membrane</keyword>
<name>H2ZXX4_LATCH</name>
<dbReference type="InterPro" id="IPR000276">
    <property type="entry name" value="GPCR_Rhodpsn"/>
</dbReference>
<evidence type="ECO:0000256" key="10">
    <source>
        <dbReference type="ARBA" id="ARBA00023170"/>
    </source>
</evidence>
<reference evidence="21" key="1">
    <citation type="submission" date="2011-08" db="EMBL/GenBank/DDBJ databases">
        <title>The draft genome of Latimeria chalumnae.</title>
        <authorList>
            <person name="Di Palma F."/>
            <person name="Alfoldi J."/>
            <person name="Johnson J."/>
            <person name="Berlin A."/>
            <person name="Gnerre S."/>
            <person name="Jaffe D."/>
            <person name="MacCallum I."/>
            <person name="Young S."/>
            <person name="Walker B.J."/>
            <person name="Lander E."/>
            <person name="Lindblad-Toh K."/>
        </authorList>
    </citation>
    <scope>NUCLEOTIDE SEQUENCE [LARGE SCALE GENOMIC DNA]</scope>
    <source>
        <strain evidence="21">Wild caught</strain>
    </source>
</reference>
<feature type="transmembrane region" description="Helical" evidence="18">
    <location>
        <begin position="73"/>
        <end position="92"/>
    </location>
</feature>
<organism evidence="20 21">
    <name type="scientific">Latimeria chalumnae</name>
    <name type="common">Coelacanth</name>
    <dbReference type="NCBI Taxonomy" id="7897"/>
    <lineage>
        <taxon>Eukaryota</taxon>
        <taxon>Metazoa</taxon>
        <taxon>Chordata</taxon>
        <taxon>Craniata</taxon>
        <taxon>Vertebrata</taxon>
        <taxon>Euteleostomi</taxon>
        <taxon>Coelacanthiformes</taxon>
        <taxon>Coelacanthidae</taxon>
        <taxon>Latimeria</taxon>
    </lineage>
</organism>
<comment type="similarity">
    <text evidence="17">Belongs to the G-protein coupled receptor 1 family.</text>
</comment>
<evidence type="ECO:0000256" key="12">
    <source>
        <dbReference type="ARBA" id="ARBA00023224"/>
    </source>
</evidence>
<proteinExistence type="inferred from homology"/>
<dbReference type="GO" id="GO:0005886">
    <property type="term" value="C:plasma membrane"/>
    <property type="evidence" value="ECO:0007669"/>
    <property type="project" value="UniProtKB-SubCell"/>
</dbReference>
<keyword evidence="8" id="KW-0564">Palmitate</keyword>
<evidence type="ECO:0000256" key="7">
    <source>
        <dbReference type="ARBA" id="ARBA00023136"/>
    </source>
</evidence>
<evidence type="ECO:0000256" key="2">
    <source>
        <dbReference type="ARBA" id="ARBA00016167"/>
    </source>
</evidence>
<dbReference type="Proteomes" id="UP000008672">
    <property type="component" value="Unassembled WGS sequence"/>
</dbReference>
<evidence type="ECO:0000256" key="16">
    <source>
        <dbReference type="ARBA" id="ARBA00046686"/>
    </source>
</evidence>
<dbReference type="PANTHER" id="PTHR24248:SF154">
    <property type="entry name" value="D(3) DOPAMINE RECEPTOR"/>
    <property type="match status" value="1"/>
</dbReference>
<dbReference type="AlphaFoldDB" id="H2ZXX4"/>
<gene>
    <name evidence="20" type="primary">DRD3</name>
</gene>
<keyword evidence="21" id="KW-1185">Reference proteome</keyword>
<dbReference type="PRINTS" id="PR00242">
    <property type="entry name" value="DOPAMINER"/>
</dbReference>
<evidence type="ECO:0000256" key="1">
    <source>
        <dbReference type="ARBA" id="ARBA00004651"/>
    </source>
</evidence>
<feature type="transmembrane region" description="Helical" evidence="18">
    <location>
        <begin position="195"/>
        <end position="216"/>
    </location>
</feature>
<dbReference type="InParanoid" id="H2ZXX4"/>
<dbReference type="GO" id="GO:0004930">
    <property type="term" value="F:G protein-coupled receptor activity"/>
    <property type="evidence" value="ECO:0007669"/>
    <property type="project" value="UniProtKB-KW"/>
</dbReference>
<comment type="subcellular location">
    <subcellularLocation>
        <location evidence="1">Cell membrane</location>
        <topology evidence="1">Multi-pass membrane protein</topology>
    </subcellularLocation>
</comment>
<dbReference type="SUPFAM" id="SSF81321">
    <property type="entry name" value="Family A G protein-coupled receptor-like"/>
    <property type="match status" value="1"/>
</dbReference>
<dbReference type="GeneTree" id="ENSGT00940000159661"/>
<dbReference type="HOGENOM" id="CLU_009579_11_1_1"/>
<evidence type="ECO:0000256" key="4">
    <source>
        <dbReference type="ARBA" id="ARBA00022692"/>
    </source>
</evidence>
<evidence type="ECO:0000256" key="5">
    <source>
        <dbReference type="ARBA" id="ARBA00022989"/>
    </source>
</evidence>
<dbReference type="GO" id="GO:0045744">
    <property type="term" value="P:negative regulation of G protein-coupled receptor signaling pathway"/>
    <property type="evidence" value="ECO:0007669"/>
    <property type="project" value="UniProtKB-ARBA"/>
</dbReference>
<dbReference type="PRINTS" id="PR00237">
    <property type="entry name" value="GPCRRHODOPSN"/>
</dbReference>
<dbReference type="PROSITE" id="PS50262">
    <property type="entry name" value="G_PROTEIN_RECEP_F1_2"/>
    <property type="match status" value="1"/>
</dbReference>
<evidence type="ECO:0000313" key="20">
    <source>
        <dbReference type="Ensembl" id="ENSLACP00000002245.1"/>
    </source>
</evidence>
<keyword evidence="12 17" id="KW-0807">Transducer</keyword>
<dbReference type="PROSITE" id="PS00237">
    <property type="entry name" value="G_PROTEIN_RECEP_F1_1"/>
    <property type="match status" value="1"/>
</dbReference>
<dbReference type="InterPro" id="IPR000929">
    <property type="entry name" value="Dopamine_rcpt"/>
</dbReference>
<protein>
    <recommendedName>
        <fullName evidence="2">D(3) dopamine receptor</fullName>
    </recommendedName>
    <alternativeName>
        <fullName evidence="15">Dopamine D3 receptor</fullName>
    </alternativeName>
</protein>
<dbReference type="EMBL" id="AFYH01177503">
    <property type="status" value="NOT_ANNOTATED_CDS"/>
    <property type="molecule type" value="Genomic_DNA"/>
</dbReference>
<dbReference type="EMBL" id="AFYH01177502">
    <property type="status" value="NOT_ANNOTATED_CDS"/>
    <property type="molecule type" value="Genomic_DNA"/>
</dbReference>
<dbReference type="GO" id="GO:0060158">
    <property type="term" value="P:phospholipase C-activating dopamine receptor signaling pathway"/>
    <property type="evidence" value="ECO:0007669"/>
    <property type="project" value="TreeGrafter"/>
</dbReference>
<dbReference type="GO" id="GO:0051481">
    <property type="term" value="P:negative regulation of cytosolic calcium ion concentration"/>
    <property type="evidence" value="ECO:0007669"/>
    <property type="project" value="TreeGrafter"/>
</dbReference>
<sequence length="443" mass="49996">MKGFNSAPSLWPVSPPSFPYPTPNGIVRPGRGQLARNYYAMFYSILILAIVFGNVLVVMAVLREKALQTTTNYLVVSLAVADLLVAVLVMPWGVYLEVVGGNWTFGRVYCDIFVMMDVMMCTASILNLCAISIDRYTAVVLPMQYNSGRSSHRRIALMITAVWTLAFAVSCPLLFGFNTTEDLSVCSISNPNFVIYSSIMSFYLPFAVTLLVYIRIYMALRKRQKRITSRKSNRIVIPETCSQPQSSVSLLLNQGHRNKGTFSSIRCQLSVKIYRQVFGINVLSMKLKRKKKAGLPSKQNLLTQLDLQNYCSFSHASFTKSDMEIEEELERAGELPKVSSEVKRLSNGKTQTTVSHGLGRRGSQFRERKATQMLVIVLGVFLICWLPFFVTHILNTHCKRCHVPPELYSATTWLGYVNSALNPVIYTTFNTEFRKAFIKILRC</sequence>
<keyword evidence="6 17" id="KW-0297">G-protein coupled receptor</keyword>
<keyword evidence="7 18" id="KW-0472">Membrane</keyword>
<comment type="subunit">
    <text evidence="16">Interacts with CLIC6. Interacts with GRK4. Interacts with PALM. Interacts with FLNA (via filamin repeat 21); increases PKA-mediated phosphorylation of FLNA.</text>
</comment>
<dbReference type="GO" id="GO:0043266">
    <property type="term" value="P:regulation of potassium ion transport"/>
    <property type="evidence" value="ECO:0007669"/>
    <property type="project" value="TreeGrafter"/>
</dbReference>
<dbReference type="InterPro" id="IPR001620">
    <property type="entry name" value="Dopamine_D3_rcpt"/>
</dbReference>
<dbReference type="GO" id="GO:0048148">
    <property type="term" value="P:behavioral response to cocaine"/>
    <property type="evidence" value="ECO:0007669"/>
    <property type="project" value="UniProtKB-ARBA"/>
</dbReference>
<feature type="transmembrane region" description="Helical" evidence="18">
    <location>
        <begin position="38"/>
        <end position="61"/>
    </location>
</feature>
<dbReference type="GO" id="GO:0051967">
    <property type="term" value="P:negative regulation of synaptic transmission, glutamatergic"/>
    <property type="evidence" value="ECO:0007669"/>
    <property type="project" value="TreeGrafter"/>
</dbReference>
<evidence type="ECO:0000313" key="21">
    <source>
        <dbReference type="Proteomes" id="UP000008672"/>
    </source>
</evidence>
<dbReference type="GO" id="GO:0014059">
    <property type="term" value="P:regulation of dopamine secretion"/>
    <property type="evidence" value="ECO:0007669"/>
    <property type="project" value="TreeGrafter"/>
</dbReference>
<comment type="function">
    <text evidence="14">Dopamine receptor whose activity is mediated by G proteins which inhibit adenylyl cyclase. Promotes cell proliferation.</text>
</comment>
<evidence type="ECO:0000256" key="8">
    <source>
        <dbReference type="ARBA" id="ARBA00023139"/>
    </source>
</evidence>
<evidence type="ECO:0000256" key="3">
    <source>
        <dbReference type="ARBA" id="ARBA00022475"/>
    </source>
</evidence>
<keyword evidence="11" id="KW-0325">Glycoprotein</keyword>
<dbReference type="GO" id="GO:0001591">
    <property type="term" value="F:dopamine neurotransmitter receptor activity, coupled via Gi/Go"/>
    <property type="evidence" value="ECO:0007669"/>
    <property type="project" value="TreeGrafter"/>
</dbReference>
<evidence type="ECO:0000256" key="17">
    <source>
        <dbReference type="RuleBase" id="RU000688"/>
    </source>
</evidence>
<feature type="transmembrane region" description="Helical" evidence="18">
    <location>
        <begin position="373"/>
        <end position="394"/>
    </location>
</feature>
<evidence type="ECO:0000256" key="13">
    <source>
        <dbReference type="ARBA" id="ARBA00023288"/>
    </source>
</evidence>
<evidence type="ECO:0000256" key="18">
    <source>
        <dbReference type="SAM" id="Phobius"/>
    </source>
</evidence>
<dbReference type="FunFam" id="1.20.1070.10:FF:000287">
    <property type="entry name" value="Dopamine receptor D3"/>
    <property type="match status" value="1"/>
</dbReference>
<keyword evidence="13" id="KW-0449">Lipoprotein</keyword>
<dbReference type="STRING" id="7897.ENSLACP00000002245"/>
<dbReference type="GO" id="GO:0007195">
    <property type="term" value="P:adenylate cyclase-inhibiting dopamine receptor signaling pathway"/>
    <property type="evidence" value="ECO:0007669"/>
    <property type="project" value="InterPro"/>
</dbReference>
<dbReference type="PRINTS" id="PR00568">
    <property type="entry name" value="DOPAMINED3R"/>
</dbReference>
<feature type="transmembrane region" description="Helical" evidence="18">
    <location>
        <begin position="155"/>
        <end position="175"/>
    </location>
</feature>
<evidence type="ECO:0000256" key="11">
    <source>
        <dbReference type="ARBA" id="ARBA00023180"/>
    </source>
</evidence>
<dbReference type="GO" id="GO:0045202">
    <property type="term" value="C:synapse"/>
    <property type="evidence" value="ECO:0007669"/>
    <property type="project" value="GOC"/>
</dbReference>